<gene>
    <name evidence="1" type="ORF">PLANPX_2330</name>
</gene>
<dbReference type="KEGG" id="lpav:PLANPX_2330"/>
<organism evidence="1 2">
    <name type="scientific">Lacipirellula parvula</name>
    <dbReference type="NCBI Taxonomy" id="2650471"/>
    <lineage>
        <taxon>Bacteria</taxon>
        <taxon>Pseudomonadati</taxon>
        <taxon>Planctomycetota</taxon>
        <taxon>Planctomycetia</taxon>
        <taxon>Pirellulales</taxon>
        <taxon>Lacipirellulaceae</taxon>
        <taxon>Lacipirellula</taxon>
    </lineage>
</organism>
<sequence>MALIALASISALGMFGHSLHSLLPCGDGACGIQASAAAETCCCCHHHAAEEVAAEGPRVTNPGHDAENCPLCTLLAQMKVSRPSQTFATIETVAVELPIVFVETLRSQQFDLSAAPRGPPLA</sequence>
<reference evidence="2" key="1">
    <citation type="submission" date="2019-10" db="EMBL/GenBank/DDBJ databases">
        <title>Lacipirellula parvula gen. nov., sp. nov., representing a lineage of planctomycetes widespread in freshwater anoxic habitats, and description of the family Lacipirellulaceae.</title>
        <authorList>
            <person name="Dedysh S.N."/>
            <person name="Kulichevskaya I.S."/>
            <person name="Beletsky A.V."/>
            <person name="Rakitin A.L."/>
            <person name="Mardanov A.V."/>
            <person name="Ivanova A.A."/>
            <person name="Saltykova V.X."/>
            <person name="Rijpstra W.I.C."/>
            <person name="Sinninghe Damste J.S."/>
            <person name="Ravin N.V."/>
        </authorList>
    </citation>
    <scope>NUCLEOTIDE SEQUENCE [LARGE SCALE GENOMIC DNA]</scope>
    <source>
        <strain evidence="2">PX69</strain>
    </source>
</reference>
<accession>A0A5K7X830</accession>
<dbReference type="EMBL" id="AP021861">
    <property type="protein sequence ID" value="BBO32718.1"/>
    <property type="molecule type" value="Genomic_DNA"/>
</dbReference>
<name>A0A5K7X830_9BACT</name>
<evidence type="ECO:0008006" key="3">
    <source>
        <dbReference type="Google" id="ProtNLM"/>
    </source>
</evidence>
<protein>
    <recommendedName>
        <fullName evidence="3">DUF2946 domain-containing protein</fullName>
    </recommendedName>
</protein>
<keyword evidence="2" id="KW-1185">Reference proteome</keyword>
<proteinExistence type="predicted"/>
<dbReference type="Proteomes" id="UP000326837">
    <property type="component" value="Chromosome"/>
</dbReference>
<evidence type="ECO:0000313" key="2">
    <source>
        <dbReference type="Proteomes" id="UP000326837"/>
    </source>
</evidence>
<evidence type="ECO:0000313" key="1">
    <source>
        <dbReference type="EMBL" id="BBO32718.1"/>
    </source>
</evidence>
<dbReference type="AlphaFoldDB" id="A0A5K7X830"/>